<dbReference type="EMBL" id="VJZC01000160">
    <property type="protein sequence ID" value="MPY59737.1"/>
    <property type="molecule type" value="Genomic_DNA"/>
</dbReference>
<proteinExistence type="predicted"/>
<evidence type="ECO:0000313" key="5">
    <source>
        <dbReference type="Proteomes" id="UP000400924"/>
    </source>
</evidence>
<dbReference type="InterPro" id="IPR050515">
    <property type="entry name" value="Beta-lactam/transpept"/>
</dbReference>
<evidence type="ECO:0000259" key="3">
    <source>
        <dbReference type="Pfam" id="PF21922"/>
    </source>
</evidence>
<sequence length="488" mass="52160">MNKPLRRIAIFCGLLVLALLIRDNWIQYVQADSLQTREENRRVSIERYATPRGNIIVDGKAITGSVATEGTDFKYKRTWKNGEMWAPVTGYASQAVGATQLENLEDGILTGNDDRLFFRNTLDMMTGKKKEGGSVVTTLNAAAQKAAFDGLGDKKGAVAAIDPSTGAILALASTPSYDPSSFAGISSKDGETFTKLDKNKDKPMLNRALRETYPPGSTFKVVTAAAALENGKVDGIDERTDSPDPYQLPQSTTPLTNEHGDCENANLRYALMVSCNTVFAKLSDSVGNEGMIKQAEKFGFNNAELDTPVRAAESIYPEDNRPQNAMDGIGQASNRATPLQMAMVASAVANDGKLMKPYMVDQLRASNLDVIETHEPEELSQAVSGETAQKLQEMMETVVNDPQGTGGKAKISGVTVGGKTGTAQHGLNNSEKPYAWFISYAKTSDGGSPVAVAVVVEDGSANRDDISGGGLAGPIARDVMKAVIDSKK</sequence>
<evidence type="ECO:0000256" key="1">
    <source>
        <dbReference type="SAM" id="MobiDB-lite"/>
    </source>
</evidence>
<protein>
    <submittedName>
        <fullName evidence="4">Penicillin-binding protein 2</fullName>
    </submittedName>
</protein>
<reference evidence="4 5" key="1">
    <citation type="submission" date="2019-07" db="EMBL/GenBank/DDBJ databases">
        <title>New species of Amycolatopsis and Streptomyces.</title>
        <authorList>
            <person name="Duangmal K."/>
            <person name="Teo W.F.A."/>
            <person name="Lipun K."/>
        </authorList>
    </citation>
    <scope>NUCLEOTIDE SEQUENCE [LARGE SCALE GENOMIC DNA]</scope>
    <source>
        <strain evidence="4 5">NBRC 106415</strain>
    </source>
</reference>
<dbReference type="PANTHER" id="PTHR30627">
    <property type="entry name" value="PEPTIDOGLYCAN D,D-TRANSPEPTIDASE"/>
    <property type="match status" value="1"/>
</dbReference>
<feature type="domain" description="Penicillin binding protein A dimerisation" evidence="3">
    <location>
        <begin position="52"/>
        <end position="135"/>
    </location>
</feature>
<dbReference type="Gene3D" id="3.90.1310.10">
    <property type="entry name" value="Penicillin-binding protein 2a (Domain 2)"/>
    <property type="match status" value="1"/>
</dbReference>
<evidence type="ECO:0000313" key="4">
    <source>
        <dbReference type="EMBL" id="MPY59737.1"/>
    </source>
</evidence>
<dbReference type="RefSeq" id="WP_322725077.1">
    <property type="nucleotide sequence ID" value="NZ_VJZC01000160.1"/>
</dbReference>
<dbReference type="Pfam" id="PF00905">
    <property type="entry name" value="Transpeptidase"/>
    <property type="match status" value="1"/>
</dbReference>
<feature type="region of interest" description="Disordered" evidence="1">
    <location>
        <begin position="234"/>
        <end position="259"/>
    </location>
</feature>
<organism evidence="4 5">
    <name type="scientific">Streptomyces spongiae</name>
    <dbReference type="NCBI Taxonomy" id="565072"/>
    <lineage>
        <taxon>Bacteria</taxon>
        <taxon>Bacillati</taxon>
        <taxon>Actinomycetota</taxon>
        <taxon>Actinomycetes</taxon>
        <taxon>Kitasatosporales</taxon>
        <taxon>Streptomycetaceae</taxon>
        <taxon>Streptomyces</taxon>
    </lineage>
</organism>
<dbReference type="GO" id="GO:0005886">
    <property type="term" value="C:plasma membrane"/>
    <property type="evidence" value="ECO:0007669"/>
    <property type="project" value="TreeGrafter"/>
</dbReference>
<accession>A0A5N8XK63</accession>
<comment type="caution">
    <text evidence="4">The sequence shown here is derived from an EMBL/GenBank/DDBJ whole genome shotgun (WGS) entry which is preliminary data.</text>
</comment>
<dbReference type="SUPFAM" id="SSF56601">
    <property type="entry name" value="beta-lactamase/transpeptidase-like"/>
    <property type="match status" value="1"/>
</dbReference>
<dbReference type="AlphaFoldDB" id="A0A5N8XK63"/>
<dbReference type="PANTHER" id="PTHR30627:SF24">
    <property type="entry name" value="PENICILLIN-BINDING PROTEIN 4B"/>
    <property type="match status" value="1"/>
</dbReference>
<dbReference type="Proteomes" id="UP000400924">
    <property type="component" value="Unassembled WGS sequence"/>
</dbReference>
<evidence type="ECO:0000259" key="2">
    <source>
        <dbReference type="Pfam" id="PF00905"/>
    </source>
</evidence>
<feature type="domain" description="Penicillin-binding protein transpeptidase" evidence="2">
    <location>
        <begin position="156"/>
        <end position="481"/>
    </location>
</feature>
<dbReference type="InterPro" id="IPR054120">
    <property type="entry name" value="PBPA_dimer"/>
</dbReference>
<dbReference type="GO" id="GO:0008658">
    <property type="term" value="F:penicillin binding"/>
    <property type="evidence" value="ECO:0007669"/>
    <property type="project" value="InterPro"/>
</dbReference>
<keyword evidence="5" id="KW-1185">Reference proteome</keyword>
<dbReference type="GO" id="GO:0071555">
    <property type="term" value="P:cell wall organization"/>
    <property type="evidence" value="ECO:0007669"/>
    <property type="project" value="TreeGrafter"/>
</dbReference>
<gene>
    <name evidence="4" type="ORF">FNH08_21995</name>
</gene>
<dbReference type="Pfam" id="PF21922">
    <property type="entry name" value="PBP_dimer_2"/>
    <property type="match status" value="1"/>
</dbReference>
<name>A0A5N8XK63_9ACTN</name>
<dbReference type="InterPro" id="IPR012338">
    <property type="entry name" value="Beta-lactam/transpept-like"/>
</dbReference>
<dbReference type="GO" id="GO:0071972">
    <property type="term" value="F:peptidoglycan L,D-transpeptidase activity"/>
    <property type="evidence" value="ECO:0007669"/>
    <property type="project" value="TreeGrafter"/>
</dbReference>
<dbReference type="Gene3D" id="3.40.710.10">
    <property type="entry name" value="DD-peptidase/beta-lactamase superfamily"/>
    <property type="match status" value="1"/>
</dbReference>
<dbReference type="InterPro" id="IPR001460">
    <property type="entry name" value="PCN-bd_Tpept"/>
</dbReference>